<evidence type="ECO:0000259" key="5">
    <source>
        <dbReference type="Pfam" id="PF04811"/>
    </source>
</evidence>
<dbReference type="InterPro" id="IPR050550">
    <property type="entry name" value="SEC23_SEC24_subfamily"/>
</dbReference>
<evidence type="ECO:0000256" key="2">
    <source>
        <dbReference type="ARBA" id="ARBA00008334"/>
    </source>
</evidence>
<dbReference type="SUPFAM" id="SSF53300">
    <property type="entry name" value="vWA-like"/>
    <property type="match status" value="1"/>
</dbReference>
<dbReference type="Pfam" id="PF04810">
    <property type="entry name" value="zf-Sec23_Sec24"/>
    <property type="match status" value="1"/>
</dbReference>
<dbReference type="GO" id="GO:0070971">
    <property type="term" value="C:endoplasmic reticulum exit site"/>
    <property type="evidence" value="ECO:0007669"/>
    <property type="project" value="TreeGrafter"/>
</dbReference>
<dbReference type="GO" id="GO:0090110">
    <property type="term" value="P:COPII-coated vesicle cargo loading"/>
    <property type="evidence" value="ECO:0007669"/>
    <property type="project" value="TreeGrafter"/>
</dbReference>
<dbReference type="GO" id="GO:0030127">
    <property type="term" value="C:COPII vesicle coat"/>
    <property type="evidence" value="ECO:0007669"/>
    <property type="project" value="InterPro"/>
</dbReference>
<dbReference type="GO" id="GO:0000149">
    <property type="term" value="F:SNARE binding"/>
    <property type="evidence" value="ECO:0007669"/>
    <property type="project" value="TreeGrafter"/>
</dbReference>
<keyword evidence="3" id="KW-0333">Golgi apparatus</keyword>
<name>A0A0D6LG08_9BILA</name>
<comment type="similarity">
    <text evidence="2">Belongs to the SEC23/SEC24 family. SEC24 subfamily.</text>
</comment>
<dbReference type="EMBL" id="KE125372">
    <property type="protein sequence ID" value="EPB68846.1"/>
    <property type="molecule type" value="Genomic_DNA"/>
</dbReference>
<dbReference type="GO" id="GO:0000139">
    <property type="term" value="C:Golgi membrane"/>
    <property type="evidence" value="ECO:0007669"/>
    <property type="project" value="UniProtKB-SubCell"/>
</dbReference>
<dbReference type="Pfam" id="PF04811">
    <property type="entry name" value="Sec23_trunk"/>
    <property type="match status" value="1"/>
</dbReference>
<sequence>MVPQNEELLKKSRLPFGLTLHPFRDMKNLNIIQTSTIVRCRYCRTYINPYVYLPDSRHWKCNLCNRNNDLPDDFCWDPNTKSFGDPVNRPEIKHPTVEFIAPNEYMLRPPQPAVYVFVLDVSAAAIEAGYLFALSEQLLINLDQLPGDDRTQAIRSFVEKLPVLFEKASSSSNCLGSALKIVHELIAEIGGRITVFQATLPNIGPGCLKPREDPNQRAGTDVQNLVPATDFYKTLALECTGHQVALDLFLLNTQYADLATLCEFMRGFIHYLLESIMS</sequence>
<evidence type="ECO:0000256" key="1">
    <source>
        <dbReference type="ARBA" id="ARBA00004394"/>
    </source>
</evidence>
<proteinExistence type="inferred from homology"/>
<evidence type="ECO:0000259" key="4">
    <source>
        <dbReference type="Pfam" id="PF04810"/>
    </source>
</evidence>
<dbReference type="PANTHER" id="PTHR13803">
    <property type="entry name" value="SEC24-RELATED PROTEIN"/>
    <property type="match status" value="1"/>
</dbReference>
<dbReference type="Gene3D" id="2.30.30.380">
    <property type="entry name" value="Zn-finger domain of Sec23/24"/>
    <property type="match status" value="1"/>
</dbReference>
<accession>A0A0D6LG08</accession>
<evidence type="ECO:0000256" key="3">
    <source>
        <dbReference type="ARBA" id="ARBA00023034"/>
    </source>
</evidence>
<gene>
    <name evidence="6" type="ORF">ANCCEY_12067</name>
</gene>
<dbReference type="InterPro" id="IPR006896">
    <property type="entry name" value="Sec23/24_trunk_dom"/>
</dbReference>
<evidence type="ECO:0000313" key="6">
    <source>
        <dbReference type="EMBL" id="EPB68846.1"/>
    </source>
</evidence>
<dbReference type="PANTHER" id="PTHR13803:SF39">
    <property type="entry name" value="SECRETORY 24AB, ISOFORM A"/>
    <property type="match status" value="1"/>
</dbReference>
<reference evidence="6 7" key="1">
    <citation type="submission" date="2013-05" db="EMBL/GenBank/DDBJ databases">
        <title>Draft genome of the parasitic nematode Anyclostoma ceylanicum.</title>
        <authorList>
            <person name="Mitreva M."/>
        </authorList>
    </citation>
    <scope>NUCLEOTIDE SEQUENCE [LARGE SCALE GENOMIC DNA]</scope>
</reference>
<dbReference type="InterPro" id="IPR036174">
    <property type="entry name" value="Znf_Sec23_Sec24_sf"/>
</dbReference>
<dbReference type="GO" id="GO:0006886">
    <property type="term" value="P:intracellular protein transport"/>
    <property type="evidence" value="ECO:0007669"/>
    <property type="project" value="InterPro"/>
</dbReference>
<dbReference type="InterPro" id="IPR006895">
    <property type="entry name" value="Znf_Sec23_Sec24"/>
</dbReference>
<dbReference type="AlphaFoldDB" id="A0A0D6LG08"/>
<feature type="domain" description="Zinc finger Sec23/Sec24-type" evidence="4">
    <location>
        <begin position="37"/>
        <end position="73"/>
    </location>
</feature>
<protein>
    <submittedName>
        <fullName evidence="6">Sec23/Sec24 trunk domain protein</fullName>
    </submittedName>
</protein>
<organism evidence="6 7">
    <name type="scientific">Ancylostoma ceylanicum</name>
    <dbReference type="NCBI Taxonomy" id="53326"/>
    <lineage>
        <taxon>Eukaryota</taxon>
        <taxon>Metazoa</taxon>
        <taxon>Ecdysozoa</taxon>
        <taxon>Nematoda</taxon>
        <taxon>Chromadorea</taxon>
        <taxon>Rhabditida</taxon>
        <taxon>Rhabditina</taxon>
        <taxon>Rhabditomorpha</taxon>
        <taxon>Strongyloidea</taxon>
        <taxon>Ancylostomatidae</taxon>
        <taxon>Ancylostomatinae</taxon>
        <taxon>Ancylostoma</taxon>
    </lineage>
</organism>
<dbReference type="Gene3D" id="3.40.50.410">
    <property type="entry name" value="von Willebrand factor, type A domain"/>
    <property type="match status" value="2"/>
</dbReference>
<dbReference type="Proteomes" id="UP000054495">
    <property type="component" value="Unassembled WGS sequence"/>
</dbReference>
<feature type="domain" description="Sec23/Sec24 trunk" evidence="5">
    <location>
        <begin position="152"/>
        <end position="263"/>
    </location>
</feature>
<comment type="subcellular location">
    <subcellularLocation>
        <location evidence="1">Golgi apparatus membrane</location>
    </subcellularLocation>
</comment>
<dbReference type="SUPFAM" id="SSF82919">
    <property type="entry name" value="Zn-finger domain of Sec23/24"/>
    <property type="match status" value="1"/>
</dbReference>
<dbReference type="Gene3D" id="2.60.40.1670">
    <property type="entry name" value="beta-sandwich domain of Sec23/24"/>
    <property type="match status" value="1"/>
</dbReference>
<keyword evidence="7" id="KW-1185">Reference proteome</keyword>
<evidence type="ECO:0000313" key="7">
    <source>
        <dbReference type="Proteomes" id="UP000054495"/>
    </source>
</evidence>
<dbReference type="InterPro" id="IPR036465">
    <property type="entry name" value="vWFA_dom_sf"/>
</dbReference>
<dbReference type="GO" id="GO:0008270">
    <property type="term" value="F:zinc ion binding"/>
    <property type="evidence" value="ECO:0007669"/>
    <property type="project" value="InterPro"/>
</dbReference>